<sequence>MMDLNKHREAATAGRFSAQYADGEIAHLRHMIRCVNRDGAMNADYWRARMERLQFDADLLPQQRDCVKALMRELEAMSTQLHECLDVA</sequence>
<comment type="caution">
    <text evidence="1">The sequence shown here is derived from an EMBL/GenBank/DDBJ whole genome shotgun (WGS) entry which is preliminary data.</text>
</comment>
<keyword evidence="2" id="KW-1185">Reference proteome</keyword>
<accession>A0A0J1CN69</accession>
<dbReference type="RefSeq" id="WP_047896544.1">
    <property type="nucleotide sequence ID" value="NZ_AEJF01000199.1"/>
</dbReference>
<evidence type="ECO:0000313" key="1">
    <source>
        <dbReference type="EMBL" id="KLU21846.1"/>
    </source>
</evidence>
<evidence type="ECO:0000313" key="2">
    <source>
        <dbReference type="Proteomes" id="UP000035963"/>
    </source>
</evidence>
<protein>
    <submittedName>
        <fullName evidence="1">Uncharacterized protein</fullName>
    </submittedName>
</protein>
<dbReference type="EMBL" id="AEJF01000199">
    <property type="protein sequence ID" value="KLU21846.1"/>
    <property type="molecule type" value="Genomic_DNA"/>
</dbReference>
<name>A0A0J1CN69_9BURK</name>
<organism evidence="1 2">
    <name type="scientific">Caballeronia mineralivorans PML1(12)</name>
    <dbReference type="NCBI Taxonomy" id="908627"/>
    <lineage>
        <taxon>Bacteria</taxon>
        <taxon>Pseudomonadati</taxon>
        <taxon>Pseudomonadota</taxon>
        <taxon>Betaproteobacteria</taxon>
        <taxon>Burkholderiales</taxon>
        <taxon>Burkholderiaceae</taxon>
        <taxon>Caballeronia</taxon>
    </lineage>
</organism>
<dbReference type="Proteomes" id="UP000035963">
    <property type="component" value="Unassembled WGS sequence"/>
</dbReference>
<reference evidence="1 2" key="1">
    <citation type="journal article" date="2015" name="Genome Announc.">
        <title>Draft Genome Sequence of Burkholderia sp. Strain PML1(12), an Ectomycorrhizosphere-Inhabiting Bacterium with Effective Mineral-Weathering Ability.</title>
        <authorList>
            <person name="Uroz S."/>
            <person name="Oger P."/>
        </authorList>
    </citation>
    <scope>NUCLEOTIDE SEQUENCE [LARGE SCALE GENOMIC DNA]</scope>
    <source>
        <strain evidence="2">PML1(12)</strain>
    </source>
</reference>
<proteinExistence type="predicted"/>
<dbReference type="PATRIC" id="fig|908627.4.peg.7534"/>
<dbReference type="AlphaFoldDB" id="A0A0J1CN69"/>
<gene>
    <name evidence="1" type="ORF">EOS_33675</name>
</gene>